<gene>
    <name evidence="1" type="ORF">DJ021_14210</name>
</gene>
<evidence type="ECO:0000313" key="1">
    <source>
        <dbReference type="EMBL" id="RAK60883.1"/>
    </source>
</evidence>
<dbReference type="RefSeq" id="WP_111458175.1">
    <property type="nucleotide sequence ID" value="NZ_QFYP01000001.1"/>
</dbReference>
<dbReference type="EMBL" id="QFYP01000001">
    <property type="protein sequence ID" value="RAK60883.1"/>
    <property type="molecule type" value="Genomic_DNA"/>
</dbReference>
<name>A0A328B147_9CAUL</name>
<evidence type="ECO:0000313" key="2">
    <source>
        <dbReference type="Proteomes" id="UP000249842"/>
    </source>
</evidence>
<dbReference type="OrthoDB" id="7210911at2"/>
<reference evidence="2" key="1">
    <citation type="submission" date="2018-05" db="EMBL/GenBank/DDBJ databases">
        <authorList>
            <person name="Li X."/>
        </authorList>
    </citation>
    <scope>NUCLEOTIDE SEQUENCE [LARGE SCALE GENOMIC DNA]</scope>
    <source>
        <strain evidence="2">HKS-05</strain>
    </source>
</reference>
<sequence length="136" mass="13927">MTVTPNSIITAQALKSANAVCTAAKTTYADSTNAVKLLTAGANGSVLYGLKAIPRATVTATQLQLYRSPDNGTTMYLINSGVMGAYTLAQTTAVPVTDMGYSETGPLRIAAGDTLWVGAGVALAGGISFDAQYEDL</sequence>
<accession>A0A328B147</accession>
<dbReference type="AlphaFoldDB" id="A0A328B147"/>
<proteinExistence type="predicted"/>
<comment type="caution">
    <text evidence="1">The sequence shown here is derived from an EMBL/GenBank/DDBJ whole genome shotgun (WGS) entry which is preliminary data.</text>
</comment>
<keyword evidence="2" id="KW-1185">Reference proteome</keyword>
<protein>
    <submittedName>
        <fullName evidence="1">Uncharacterized protein</fullName>
    </submittedName>
</protein>
<organism evidence="1 2">
    <name type="scientific">Phenylobacterium hankyongense</name>
    <dbReference type="NCBI Taxonomy" id="1813876"/>
    <lineage>
        <taxon>Bacteria</taxon>
        <taxon>Pseudomonadati</taxon>
        <taxon>Pseudomonadota</taxon>
        <taxon>Alphaproteobacteria</taxon>
        <taxon>Caulobacterales</taxon>
        <taxon>Caulobacteraceae</taxon>
        <taxon>Phenylobacterium</taxon>
    </lineage>
</organism>
<dbReference type="Proteomes" id="UP000249842">
    <property type="component" value="Unassembled WGS sequence"/>
</dbReference>